<dbReference type="Proteomes" id="UP001172386">
    <property type="component" value="Unassembled WGS sequence"/>
</dbReference>
<name>A0ACC3A5K8_9EURO</name>
<keyword evidence="1" id="KW-0830">Ubiquinone</keyword>
<comment type="caution">
    <text evidence="1">The sequence shown here is derived from an EMBL/GenBank/DDBJ whole genome shotgun (WGS) entry which is preliminary data.</text>
</comment>
<reference evidence="1" key="1">
    <citation type="submission" date="2022-10" db="EMBL/GenBank/DDBJ databases">
        <title>Culturing micro-colonial fungi from biological soil crusts in the Mojave desert and describing Neophaeococcomyces mojavensis, and introducing the new genera and species Taxawa tesnikishii.</title>
        <authorList>
            <person name="Kurbessoian T."/>
            <person name="Stajich J.E."/>
        </authorList>
    </citation>
    <scope>NUCLEOTIDE SEQUENCE</scope>
    <source>
        <strain evidence="1">JES_112</strain>
    </source>
</reference>
<evidence type="ECO:0000313" key="1">
    <source>
        <dbReference type="EMBL" id="KAJ9655623.1"/>
    </source>
</evidence>
<keyword evidence="2" id="KW-1185">Reference proteome</keyword>
<protein>
    <submittedName>
        <fullName evidence="1">Ubiquinone biosynthesis protein coq9, mitochondrial</fullName>
    </submittedName>
</protein>
<proteinExistence type="predicted"/>
<sequence>MSLSLSLRALPRSSSACSHIASVQVCRRTYYSIHHPDPPPFPPVQATILASAIQHVPRLGFTQAAVTAGAQSTGYLEASTLLFPRGPFDLIRYHLVTERLALKDRVQFPADSKLGLTEKVKKLVVARLIANKDIIGHWQGALGHMSLLENIPASLAELGNLADEIWYLAGDKSVDFSWYTKRAQLSAVYASSETFMTTDQSPGFRDTEEFVERRLGDAKTVGGAAGGFTDYVGWWAGNGLGLARAWGMKV</sequence>
<evidence type="ECO:0000313" key="2">
    <source>
        <dbReference type="Proteomes" id="UP001172386"/>
    </source>
</evidence>
<dbReference type="EMBL" id="JAPDRQ010000092">
    <property type="protein sequence ID" value="KAJ9655623.1"/>
    <property type="molecule type" value="Genomic_DNA"/>
</dbReference>
<gene>
    <name evidence="1" type="primary">COQ9</name>
    <name evidence="1" type="ORF">H2198_005521</name>
</gene>
<accession>A0ACC3A5K8</accession>
<organism evidence="1 2">
    <name type="scientific">Neophaeococcomyces mojaviensis</name>
    <dbReference type="NCBI Taxonomy" id="3383035"/>
    <lineage>
        <taxon>Eukaryota</taxon>
        <taxon>Fungi</taxon>
        <taxon>Dikarya</taxon>
        <taxon>Ascomycota</taxon>
        <taxon>Pezizomycotina</taxon>
        <taxon>Eurotiomycetes</taxon>
        <taxon>Chaetothyriomycetidae</taxon>
        <taxon>Chaetothyriales</taxon>
        <taxon>Chaetothyriales incertae sedis</taxon>
        <taxon>Neophaeococcomyces</taxon>
    </lineage>
</organism>